<evidence type="ECO:0000313" key="2">
    <source>
        <dbReference type="EMBL" id="AWV89583.1"/>
    </source>
</evidence>
<proteinExistence type="predicted"/>
<protein>
    <submittedName>
        <fullName evidence="2">Uncharacterized protein</fullName>
    </submittedName>
</protein>
<feature type="signal peptide" evidence="1">
    <location>
        <begin position="1"/>
        <end position="35"/>
    </location>
</feature>
<sequence length="1023" mass="109968">MYLKRLLRSFSRPPKLCPATRTLALLVLMLSALNAAGCAWSQAPTQSEALIAPYKINGRTDKLDAGQLLLVDKGLWAFLPQASAKKDFVFKPGELVGFVPQKRHASAHVYSVVLVRSWGALLQRLDSQPITGTELRGEFVPINNDPTFRQWGLCRGTGDVGAASCIKEASPSTQWRIFRTDTLGNIVTPELDAWSDTLPIQSAGVLIGERSVMHRSPDAADSNHWLAIPAHRPLRSRAQNTPIIPHARVAMQAHCPRIDLSQSFQPLEVFTSEINAPKDAIDTSMAAIRTGADVLVRCKGDTIWVDIPTLYRPIMAVADTSAQGISYGAMEPIALKGAPEELQRATILMGAALATGSTFIADFYLQEALRAAPKASEAGALGLKFMQVFAAAGRPEAALRSGLQAASGAWHLDNNPQFVLGRTWVDAALGDARAYSDDVSRLSKLAENPDHRDIRLWLAWSVIRADALKTSGRSVRGALSYFDNAGLVRWIQAANQIVSPSLRIELKKEHDAVLLDGLGLLSQPVATRADGKPCADAGVCQLDVYGRNFAARLDALRAAPSEVLFNALLRDLAQVSKSELRPEFESQAHNFEGFSATEELAIHAALMPVTPEDARARSFDALIAAASGAVKSDGNCIEIPGADIIARRLAPDARKASPAQLPHLGATHWLVSDAFEAACHSPMDFARSLEASLGHDETMARRMIPLLTALSEHSTPEARAQMLRQVADFSAQHKTGAACTRFNLALAYSNATAGHLDVAAKNLAKTVNCAADDSEKYAASQRLLNAYIQFETSAQLPAGLPEKTREALLELTRATPTSHAAPTCFGLEGLPYQLASYLHPDIVALAVSLSEPEEDDLALETSSRSLQRAIAAMQVAQRYLAEGQPAPAADSLLDARAAFARINHQVGLRRVAFLAQTIYGSDLESYRAAQNAAAEATPRRTSKRAPVSLSAPEKLSAADWSIALQQGQAEQIVAIFKAQKRPKTPESARALTAAKLLRAADDASALPPQTLGVDASALEALCQ</sequence>
<dbReference type="AlphaFoldDB" id="A0A2Z4FKU7"/>
<name>A0A2Z4FKU7_9DELT</name>
<organism evidence="2 3">
    <name type="scientific">Bradymonas sediminis</name>
    <dbReference type="NCBI Taxonomy" id="1548548"/>
    <lineage>
        <taxon>Bacteria</taxon>
        <taxon>Deltaproteobacteria</taxon>
        <taxon>Bradymonadales</taxon>
        <taxon>Bradymonadaceae</taxon>
        <taxon>Bradymonas</taxon>
    </lineage>
</organism>
<gene>
    <name evidence="2" type="ORF">DN745_09635</name>
</gene>
<dbReference type="OrthoDB" id="9999080at2"/>
<dbReference type="Proteomes" id="UP000249799">
    <property type="component" value="Chromosome"/>
</dbReference>
<reference evidence="2 3" key="1">
    <citation type="submission" date="2018-06" db="EMBL/GenBank/DDBJ databases">
        <title>Lujinxingia sediminis gen. nov. sp. nov., a new facultative anaerobic member of the class Deltaproteobacteria, and proposal of Lujinxingaceae fam. nov.</title>
        <authorList>
            <person name="Guo L.-Y."/>
            <person name="Li C.-M."/>
            <person name="Wang S."/>
            <person name="Du Z.-J."/>
        </authorList>
    </citation>
    <scope>NUCLEOTIDE SEQUENCE [LARGE SCALE GENOMIC DNA]</scope>
    <source>
        <strain evidence="2 3">FA350</strain>
    </source>
</reference>
<keyword evidence="3" id="KW-1185">Reference proteome</keyword>
<dbReference type="KEGG" id="bsed:DN745_09635"/>
<evidence type="ECO:0000313" key="3">
    <source>
        <dbReference type="Proteomes" id="UP000249799"/>
    </source>
</evidence>
<evidence type="ECO:0000256" key="1">
    <source>
        <dbReference type="SAM" id="SignalP"/>
    </source>
</evidence>
<accession>A0A2Z4FKU7</accession>
<dbReference type="RefSeq" id="WP_111334352.1">
    <property type="nucleotide sequence ID" value="NZ_CP030032.1"/>
</dbReference>
<keyword evidence="1" id="KW-0732">Signal</keyword>
<feature type="chain" id="PRO_5016358456" evidence="1">
    <location>
        <begin position="36"/>
        <end position="1023"/>
    </location>
</feature>
<dbReference type="EMBL" id="CP030032">
    <property type="protein sequence ID" value="AWV89583.1"/>
    <property type="molecule type" value="Genomic_DNA"/>
</dbReference>